<dbReference type="PRINTS" id="PR00455">
    <property type="entry name" value="HTHTETR"/>
</dbReference>
<reference evidence="6 7" key="1">
    <citation type="journal article" date="2015" name="Genome Announc.">
        <title>Complete Genome Sequence of the Type Strain Corynebacterium mustelae DSM 45274, Isolated from Various Tissues of a Male Ferret with Lethal Sepsis.</title>
        <authorList>
            <person name="Ruckert C."/>
            <person name="Eimer J."/>
            <person name="Winkler A."/>
            <person name="Tauch A."/>
        </authorList>
    </citation>
    <scope>NUCLEOTIDE SEQUENCE [LARGE SCALE GENOMIC DNA]</scope>
    <source>
        <strain evidence="6 7">DSM 45274</strain>
    </source>
</reference>
<protein>
    <submittedName>
        <fullName evidence="6">Transcriptional regulator, TetR family</fullName>
    </submittedName>
</protein>
<dbReference type="PANTHER" id="PTHR30055:SF234">
    <property type="entry name" value="HTH-TYPE TRANSCRIPTIONAL REGULATOR BETI"/>
    <property type="match status" value="1"/>
</dbReference>
<dbReference type="Gene3D" id="1.10.357.10">
    <property type="entry name" value="Tetracycline Repressor, domain 2"/>
    <property type="match status" value="1"/>
</dbReference>
<feature type="DNA-binding region" description="H-T-H motif" evidence="4">
    <location>
        <begin position="49"/>
        <end position="68"/>
    </location>
</feature>
<evidence type="ECO:0000256" key="3">
    <source>
        <dbReference type="ARBA" id="ARBA00023163"/>
    </source>
</evidence>
<sequence length="204" mass="23064">MNISIIHSVLNILFRYSVGKGNINTMNLPPTLLTAAREEFAANGYKATSIAAIAKRAGIAVGSVYLHCNSKYGLFREVYKETNAQQRQQLLANIDWSEPKAALMTFLERINAAVHNDKILAEWFSDNPGAKIREDTECNSFFIDAAQVDEWRNKKIITPDISNDALYELLDAIRILDKQNVLSMEAMMFLIRAILNEVFPEHDK</sequence>
<dbReference type="InterPro" id="IPR050109">
    <property type="entry name" value="HTH-type_TetR-like_transc_reg"/>
</dbReference>
<keyword evidence="3" id="KW-0804">Transcription</keyword>
<dbReference type="SUPFAM" id="SSF46689">
    <property type="entry name" value="Homeodomain-like"/>
    <property type="match status" value="1"/>
</dbReference>
<accession>A0A0G3H1T0</accession>
<evidence type="ECO:0000313" key="7">
    <source>
        <dbReference type="Proteomes" id="UP000035199"/>
    </source>
</evidence>
<evidence type="ECO:0000256" key="1">
    <source>
        <dbReference type="ARBA" id="ARBA00023015"/>
    </source>
</evidence>
<dbReference type="EMBL" id="CP011542">
    <property type="protein sequence ID" value="AKK05763.1"/>
    <property type="molecule type" value="Genomic_DNA"/>
</dbReference>
<dbReference type="PROSITE" id="PS50977">
    <property type="entry name" value="HTH_TETR_2"/>
    <property type="match status" value="1"/>
</dbReference>
<dbReference type="Pfam" id="PF00440">
    <property type="entry name" value="TetR_N"/>
    <property type="match status" value="1"/>
</dbReference>
<reference evidence="7" key="2">
    <citation type="submission" date="2015-05" db="EMBL/GenBank/DDBJ databases">
        <title>Complete genome sequence of Corynebacterium mustelae DSM 45274, isolated from various tissues of a male ferret with lethal sepsis.</title>
        <authorList>
            <person name="Ruckert C."/>
            <person name="Albersmeier A."/>
            <person name="Winkler A."/>
            <person name="Tauch A."/>
        </authorList>
    </citation>
    <scope>NUCLEOTIDE SEQUENCE [LARGE SCALE GENOMIC DNA]</scope>
    <source>
        <strain evidence="7">DSM 45274</strain>
    </source>
</reference>
<dbReference type="GO" id="GO:0003700">
    <property type="term" value="F:DNA-binding transcription factor activity"/>
    <property type="evidence" value="ECO:0007669"/>
    <property type="project" value="TreeGrafter"/>
</dbReference>
<dbReference type="InterPro" id="IPR009057">
    <property type="entry name" value="Homeodomain-like_sf"/>
</dbReference>
<dbReference type="InterPro" id="IPR001647">
    <property type="entry name" value="HTH_TetR"/>
</dbReference>
<keyword evidence="2 4" id="KW-0238">DNA-binding</keyword>
<dbReference type="KEGG" id="cmv:CMUST_07160"/>
<dbReference type="GO" id="GO:0000976">
    <property type="term" value="F:transcription cis-regulatory region binding"/>
    <property type="evidence" value="ECO:0007669"/>
    <property type="project" value="TreeGrafter"/>
</dbReference>
<dbReference type="PANTHER" id="PTHR30055">
    <property type="entry name" value="HTH-TYPE TRANSCRIPTIONAL REGULATOR RUTR"/>
    <property type="match status" value="1"/>
</dbReference>
<keyword evidence="7" id="KW-1185">Reference proteome</keyword>
<organism evidence="6 7">
    <name type="scientific">Corynebacterium mustelae</name>
    <dbReference type="NCBI Taxonomy" id="571915"/>
    <lineage>
        <taxon>Bacteria</taxon>
        <taxon>Bacillati</taxon>
        <taxon>Actinomycetota</taxon>
        <taxon>Actinomycetes</taxon>
        <taxon>Mycobacteriales</taxon>
        <taxon>Corynebacteriaceae</taxon>
        <taxon>Corynebacterium</taxon>
    </lineage>
</organism>
<evidence type="ECO:0000313" key="6">
    <source>
        <dbReference type="EMBL" id="AKK05763.1"/>
    </source>
</evidence>
<feature type="domain" description="HTH tetR-type" evidence="5">
    <location>
        <begin position="26"/>
        <end position="86"/>
    </location>
</feature>
<evidence type="ECO:0000256" key="2">
    <source>
        <dbReference type="ARBA" id="ARBA00023125"/>
    </source>
</evidence>
<dbReference type="PATRIC" id="fig|571915.4.peg.1528"/>
<gene>
    <name evidence="6" type="ORF">CMUST_07160</name>
</gene>
<keyword evidence="1" id="KW-0805">Transcription regulation</keyword>
<evidence type="ECO:0000256" key="4">
    <source>
        <dbReference type="PROSITE-ProRule" id="PRU00335"/>
    </source>
</evidence>
<proteinExistence type="predicted"/>
<name>A0A0G3H1T0_9CORY</name>
<evidence type="ECO:0000259" key="5">
    <source>
        <dbReference type="PROSITE" id="PS50977"/>
    </source>
</evidence>
<dbReference type="Proteomes" id="UP000035199">
    <property type="component" value="Chromosome"/>
</dbReference>
<dbReference type="AlphaFoldDB" id="A0A0G3H1T0"/>